<feature type="region of interest" description="Disordered" evidence="1">
    <location>
        <begin position="157"/>
        <end position="181"/>
    </location>
</feature>
<keyword evidence="4" id="KW-1185">Reference proteome</keyword>
<organism evidence="3 4">
    <name type="scientific">Nonomuraea turkmeniaca</name>
    <dbReference type="NCBI Taxonomy" id="103838"/>
    <lineage>
        <taxon>Bacteria</taxon>
        <taxon>Bacillati</taxon>
        <taxon>Actinomycetota</taxon>
        <taxon>Actinomycetes</taxon>
        <taxon>Streptosporangiales</taxon>
        <taxon>Streptosporangiaceae</taxon>
        <taxon>Nonomuraea</taxon>
    </lineage>
</organism>
<evidence type="ECO:0000256" key="2">
    <source>
        <dbReference type="SAM" id="SignalP"/>
    </source>
</evidence>
<gene>
    <name evidence="3" type="ORF">ETD86_45545</name>
</gene>
<proteinExistence type="predicted"/>
<reference evidence="3 4" key="1">
    <citation type="submission" date="2019-05" db="EMBL/GenBank/DDBJ databases">
        <title>Draft genome sequence of Nonomuraea turkmeniaca DSM 43926.</title>
        <authorList>
            <person name="Saricaoglu S."/>
            <person name="Isik K."/>
        </authorList>
    </citation>
    <scope>NUCLEOTIDE SEQUENCE [LARGE SCALE GENOMIC DNA]</scope>
    <source>
        <strain evidence="3 4">DSM 43926</strain>
    </source>
</reference>
<feature type="chain" id="PRO_5024343466" description="DUF937 domain-containing protein" evidence="2">
    <location>
        <begin position="27"/>
        <end position="337"/>
    </location>
</feature>
<dbReference type="RefSeq" id="WP_138672850.1">
    <property type="nucleotide sequence ID" value="NZ_VCKY01000260.1"/>
</dbReference>
<feature type="signal peptide" evidence="2">
    <location>
        <begin position="1"/>
        <end position="26"/>
    </location>
</feature>
<dbReference type="AlphaFoldDB" id="A0A5S4FIT8"/>
<keyword evidence="2" id="KW-0732">Signal</keyword>
<dbReference type="Proteomes" id="UP000309128">
    <property type="component" value="Unassembled WGS sequence"/>
</dbReference>
<dbReference type="EMBL" id="VCKY01000260">
    <property type="protein sequence ID" value="TMR08967.1"/>
    <property type="molecule type" value="Genomic_DNA"/>
</dbReference>
<evidence type="ECO:0000313" key="3">
    <source>
        <dbReference type="EMBL" id="TMR08967.1"/>
    </source>
</evidence>
<protein>
    <recommendedName>
        <fullName evidence="5">DUF937 domain-containing protein</fullName>
    </recommendedName>
</protein>
<name>A0A5S4FIT8_9ACTN</name>
<comment type="caution">
    <text evidence="3">The sequence shown here is derived from an EMBL/GenBank/DDBJ whole genome shotgun (WGS) entry which is preliminary data.</text>
</comment>
<sequence>MNRVVKAAVAVTAFGLAAALAVPAQAEVQYNTARYAPTDGLGEGANLAGSPLGGLLSGVTGGGLLGGLLGGIAKPKSADAAPATSSGRMTEAERDAVIAAQGRSRAGADPNAAEDVTRLGGPLPELSPIVSQLPLGGGGLTESLPVLSGAARFAKPATPSAKTARQRQSEPVTAGRTARDTFGSVGGMVDSYVQGAVTKLSGTGLLADTGATATGSSIAAADTMSSATKGFESLTSESMLARVGQAAKNALPSLTQGEVSPMVGRVAPAEVAPVVEALPGTTQTATMDELTPLVEEASGAVSAKGTAATGAYSDLMTALGWTSSALTSSVRDSWVHE</sequence>
<evidence type="ECO:0000313" key="4">
    <source>
        <dbReference type="Proteomes" id="UP000309128"/>
    </source>
</evidence>
<evidence type="ECO:0008006" key="5">
    <source>
        <dbReference type="Google" id="ProtNLM"/>
    </source>
</evidence>
<evidence type="ECO:0000256" key="1">
    <source>
        <dbReference type="SAM" id="MobiDB-lite"/>
    </source>
</evidence>
<dbReference type="OrthoDB" id="3538067at2"/>
<accession>A0A5S4FIT8</accession>